<evidence type="ECO:0000256" key="11">
    <source>
        <dbReference type="PROSITE-ProRule" id="PRU00221"/>
    </source>
</evidence>
<dbReference type="Proteomes" id="UP001165060">
    <property type="component" value="Unassembled WGS sequence"/>
</dbReference>
<dbReference type="InterPro" id="IPR015943">
    <property type="entry name" value="WD40/YVTN_repeat-like_dom_sf"/>
</dbReference>
<evidence type="ECO:0000256" key="7">
    <source>
        <dbReference type="ARBA" id="ARBA00023069"/>
    </source>
</evidence>
<dbReference type="PANTHER" id="PTHR13720:SF14">
    <property type="entry name" value="CILIA- AND FLAGELLA-ASSOCIATED PROTEIN 52"/>
    <property type="match status" value="1"/>
</dbReference>
<evidence type="ECO:0000256" key="9">
    <source>
        <dbReference type="ARBA" id="ARBA00029456"/>
    </source>
</evidence>
<dbReference type="InterPro" id="IPR050630">
    <property type="entry name" value="WD_repeat_EMAP"/>
</dbReference>
<dbReference type="EMBL" id="BRYB01002265">
    <property type="protein sequence ID" value="GMI42108.1"/>
    <property type="molecule type" value="Genomic_DNA"/>
</dbReference>
<name>A0ABQ6N6C4_9STRA</name>
<dbReference type="PROSITE" id="PS00678">
    <property type="entry name" value="WD_REPEATS_1"/>
    <property type="match status" value="2"/>
</dbReference>
<protein>
    <recommendedName>
        <fullName evidence="10">Cilia- and flagella-associated protein 52</fullName>
    </recommendedName>
</protein>
<feature type="repeat" description="WD" evidence="11">
    <location>
        <begin position="599"/>
        <end position="630"/>
    </location>
</feature>
<evidence type="ECO:0000256" key="4">
    <source>
        <dbReference type="ARBA" id="ARBA00022574"/>
    </source>
</evidence>
<keyword evidence="7" id="KW-0969">Cilium</keyword>
<evidence type="ECO:0000256" key="10">
    <source>
        <dbReference type="ARBA" id="ARBA00029552"/>
    </source>
</evidence>
<proteinExistence type="inferred from homology"/>
<dbReference type="Gene3D" id="2.130.10.10">
    <property type="entry name" value="YVTN repeat-like/Quinoprotein amine dehydrogenase"/>
    <property type="match status" value="4"/>
</dbReference>
<keyword evidence="8" id="KW-0966">Cell projection</keyword>
<keyword evidence="3" id="KW-0963">Cytoplasm</keyword>
<sequence length="633" mass="68687">AYPPSPPPGEVPAGLQYTSDGGYVIYPLGSIIVIRNITTGSQSFLEGHSNNVSCITVSKDSKFLASGQESYGTLKADVLVWDLAGALKNCDEGKPSAGGCLIHRLDQHIGKVQALDFSCDSVFLVTLGGQDDNDIVVWDVAEGRGICGSPAAKDSALCVKWLNNRNDRLVTAGNFHLRVWQVDVTAPKIHAMDAKMGSMQRVMQCIDITADDEFAYCGTKTGEVLKFRIDRDDIQSFNDPDRIRPTLQDYSRERFGKGCKSVACVLNPSTGNTNILCGGGDGTLQFMNPLLNSIKKFRTNVTGACTSICVAPSGQGFYVGTSLSQRYYIDFASFTPELRGTCHHAEIFDVKFARDCSDIFVTASVQDIRVWNCRLRQELLRIQVPNLTCHSIDITPSGNSIVSGWSDGKIRSFYPESGKLKFVINEAHNDGCTALCVCNDDDLSPPWRIVSGGGDGRVRIWKVTPSHQSMLHSMKEHRGRVNSVICNKDGTQAVSASADGSCIVWDTEKGLRINALFEPTIFRSVLFHPDESQYLTCGSNFKISYWDSYDGSAIRVIDGGEAEMTSLDIEASGEKFVSGSGDKTVKVWSYDEGLVLGVGTGHSGAIQKVAFSPDQSCIVSVGSEGGIFIWGGI</sequence>
<dbReference type="InterPro" id="IPR036322">
    <property type="entry name" value="WD40_repeat_dom_sf"/>
</dbReference>
<evidence type="ECO:0000313" key="12">
    <source>
        <dbReference type="EMBL" id="GMI42108.1"/>
    </source>
</evidence>
<gene>
    <name evidence="12" type="ORF">TeGR_g9242</name>
</gene>
<dbReference type="InterPro" id="IPR019775">
    <property type="entry name" value="WD40_repeat_CS"/>
</dbReference>
<evidence type="ECO:0000256" key="6">
    <source>
        <dbReference type="ARBA" id="ARBA00022846"/>
    </source>
</evidence>
<feature type="repeat" description="WD" evidence="11">
    <location>
        <begin position="557"/>
        <end position="598"/>
    </location>
</feature>
<keyword evidence="13" id="KW-1185">Reference proteome</keyword>
<dbReference type="PROSITE" id="PS50082">
    <property type="entry name" value="WD_REPEATS_2"/>
    <property type="match status" value="4"/>
</dbReference>
<reference evidence="12 13" key="1">
    <citation type="journal article" date="2023" name="Commun. Biol.">
        <title>Genome analysis of Parmales, the sister group of diatoms, reveals the evolutionary specialization of diatoms from phago-mixotrophs to photoautotrophs.</title>
        <authorList>
            <person name="Ban H."/>
            <person name="Sato S."/>
            <person name="Yoshikawa S."/>
            <person name="Yamada K."/>
            <person name="Nakamura Y."/>
            <person name="Ichinomiya M."/>
            <person name="Sato N."/>
            <person name="Blanc-Mathieu R."/>
            <person name="Endo H."/>
            <person name="Kuwata A."/>
            <person name="Ogata H."/>
        </authorList>
    </citation>
    <scope>NUCLEOTIDE SEQUENCE [LARGE SCALE GENOMIC DNA]</scope>
</reference>
<dbReference type="SMART" id="SM00320">
    <property type="entry name" value="WD40"/>
    <property type="match status" value="10"/>
</dbReference>
<dbReference type="PROSITE" id="PS50294">
    <property type="entry name" value="WD_REPEATS_REGION"/>
    <property type="match status" value="3"/>
</dbReference>
<organism evidence="12 13">
    <name type="scientific">Tetraparma gracilis</name>
    <dbReference type="NCBI Taxonomy" id="2962635"/>
    <lineage>
        <taxon>Eukaryota</taxon>
        <taxon>Sar</taxon>
        <taxon>Stramenopiles</taxon>
        <taxon>Ochrophyta</taxon>
        <taxon>Bolidophyceae</taxon>
        <taxon>Parmales</taxon>
        <taxon>Triparmaceae</taxon>
        <taxon>Tetraparma</taxon>
    </lineage>
</organism>
<evidence type="ECO:0000313" key="13">
    <source>
        <dbReference type="Proteomes" id="UP001165060"/>
    </source>
</evidence>
<evidence type="ECO:0000256" key="3">
    <source>
        <dbReference type="ARBA" id="ARBA00022490"/>
    </source>
</evidence>
<keyword evidence="4 11" id="KW-0853">WD repeat</keyword>
<comment type="similarity">
    <text evidence="9">Belongs to the CFAP52 family.</text>
</comment>
<feature type="repeat" description="WD" evidence="11">
    <location>
        <begin position="449"/>
        <end position="471"/>
    </location>
</feature>
<keyword evidence="6" id="KW-0282">Flagellum</keyword>
<dbReference type="InterPro" id="IPR020472">
    <property type="entry name" value="WD40_PAC1"/>
</dbReference>
<evidence type="ECO:0000256" key="2">
    <source>
        <dbReference type="ARBA" id="ARBA00004496"/>
    </source>
</evidence>
<comment type="caution">
    <text evidence="12">The sequence shown here is derived from an EMBL/GenBank/DDBJ whole genome shotgun (WGS) entry which is preliminary data.</text>
</comment>
<dbReference type="PANTHER" id="PTHR13720">
    <property type="entry name" value="WD-40 REPEAT PROTEIN"/>
    <property type="match status" value="1"/>
</dbReference>
<comment type="subcellular location">
    <subcellularLocation>
        <location evidence="1">Cell projection</location>
        <location evidence="1">Cilium</location>
        <location evidence="1">Flagellum</location>
    </subcellularLocation>
    <subcellularLocation>
        <location evidence="2">Cytoplasm</location>
    </subcellularLocation>
</comment>
<keyword evidence="5" id="KW-0677">Repeat</keyword>
<evidence type="ECO:0000256" key="8">
    <source>
        <dbReference type="ARBA" id="ARBA00023273"/>
    </source>
</evidence>
<feature type="non-terminal residue" evidence="12">
    <location>
        <position position="1"/>
    </location>
</feature>
<accession>A0ABQ6N6C4</accession>
<dbReference type="CDD" id="cd00200">
    <property type="entry name" value="WD40"/>
    <property type="match status" value="1"/>
</dbReference>
<dbReference type="PRINTS" id="PR00320">
    <property type="entry name" value="GPROTEINBRPT"/>
</dbReference>
<dbReference type="InterPro" id="IPR001680">
    <property type="entry name" value="WD40_rpt"/>
</dbReference>
<evidence type="ECO:0000256" key="1">
    <source>
        <dbReference type="ARBA" id="ARBA00004230"/>
    </source>
</evidence>
<feature type="repeat" description="WD" evidence="11">
    <location>
        <begin position="474"/>
        <end position="515"/>
    </location>
</feature>
<dbReference type="Pfam" id="PF00400">
    <property type="entry name" value="WD40"/>
    <property type="match status" value="6"/>
</dbReference>
<evidence type="ECO:0000256" key="5">
    <source>
        <dbReference type="ARBA" id="ARBA00022737"/>
    </source>
</evidence>
<dbReference type="SUPFAM" id="SSF50978">
    <property type="entry name" value="WD40 repeat-like"/>
    <property type="match status" value="2"/>
</dbReference>